<reference evidence="11 12" key="1">
    <citation type="submission" date="2020-08" db="EMBL/GenBank/DDBJ databases">
        <title>Genomic Encyclopedia of Type Strains, Phase IV (KMG-IV): sequencing the most valuable type-strain genomes for metagenomic binning, comparative biology and taxonomic classification.</title>
        <authorList>
            <person name="Goeker M."/>
        </authorList>
    </citation>
    <scope>NUCLEOTIDE SEQUENCE [LARGE SCALE GENOMIC DNA]</scope>
    <source>
        <strain evidence="11 12">DSM 102850</strain>
    </source>
</reference>
<dbReference type="NCBIfam" id="NF001490">
    <property type="entry name" value="PRK00346.1-4"/>
    <property type="match status" value="1"/>
</dbReference>
<feature type="binding site" evidence="9">
    <location>
        <position position="93"/>
    </location>
    <ligand>
        <name>a divalent metal cation</name>
        <dbReference type="ChEBI" id="CHEBI:60240"/>
    </ligand>
</feature>
<comment type="subcellular location">
    <subcellularLocation>
        <location evidence="3 9">Cytoplasm</location>
    </subcellularLocation>
</comment>
<comment type="cofactor">
    <cofactor evidence="2">
        <name>Mg(2+)</name>
        <dbReference type="ChEBI" id="CHEBI:18420"/>
    </cofactor>
</comment>
<dbReference type="PANTHER" id="PTHR30457:SF12">
    <property type="entry name" value="5'_3'-NUCLEOTIDASE SURE"/>
    <property type="match status" value="1"/>
</dbReference>
<comment type="caution">
    <text evidence="11">The sequence shown here is derived from an EMBL/GenBank/DDBJ whole genome shotgun (WGS) entry which is preliminary data.</text>
</comment>
<dbReference type="GO" id="GO:0008253">
    <property type="term" value="F:5'-nucleotidase activity"/>
    <property type="evidence" value="ECO:0007669"/>
    <property type="project" value="UniProtKB-UniRule"/>
</dbReference>
<evidence type="ECO:0000256" key="3">
    <source>
        <dbReference type="ARBA" id="ARBA00004496"/>
    </source>
</evidence>
<feature type="binding site" evidence="9">
    <location>
        <position position="8"/>
    </location>
    <ligand>
        <name>a divalent metal cation</name>
        <dbReference type="ChEBI" id="CHEBI:60240"/>
    </ligand>
</feature>
<feature type="binding site" evidence="9">
    <location>
        <position position="40"/>
    </location>
    <ligand>
        <name>a divalent metal cation</name>
        <dbReference type="ChEBI" id="CHEBI:60240"/>
    </ligand>
</feature>
<dbReference type="InterPro" id="IPR002828">
    <property type="entry name" value="SurE-like_Pase/nucleotidase"/>
</dbReference>
<comment type="cofactor">
    <cofactor evidence="9">
        <name>a divalent metal cation</name>
        <dbReference type="ChEBI" id="CHEBI:60240"/>
    </cofactor>
    <text evidence="9">Binds 1 divalent metal cation per subunit.</text>
</comment>
<evidence type="ECO:0000259" key="10">
    <source>
        <dbReference type="Pfam" id="PF01975"/>
    </source>
</evidence>
<evidence type="ECO:0000256" key="2">
    <source>
        <dbReference type="ARBA" id="ARBA00001946"/>
    </source>
</evidence>
<dbReference type="FunFam" id="3.40.1210.10:FF:000001">
    <property type="entry name" value="5'/3'-nucleotidase SurE"/>
    <property type="match status" value="1"/>
</dbReference>
<dbReference type="Proteomes" id="UP000563524">
    <property type="component" value="Unassembled WGS sequence"/>
</dbReference>
<accession>A0A840I405</accession>
<evidence type="ECO:0000313" key="11">
    <source>
        <dbReference type="EMBL" id="MBB4659065.1"/>
    </source>
</evidence>
<evidence type="ECO:0000256" key="7">
    <source>
        <dbReference type="ARBA" id="ARBA00022741"/>
    </source>
</evidence>
<sequence length="253" mass="27800">MRILLSNDDGINAEGLQTLEAIAAKLSDDVWTVAPEQDSSGMARSITITRPLRIRQAGERRYAVDGTPTDAVHLGIHQVLKDMRPDLILSGVNNGQNIAEDVTMSGTIAAAFQGMTLGVPSIALSLARTSRFEARWETAEAHAPGVIRTLLEEGWPSDVVVNLNFPDCGPEEVAGVEVTRQGRRENLELYAEERTDLRQQAYYWFGFHGHPSEAEAGTDVHALEHNRVSVTPLHLSLTHEAAQRALQKRFSQS</sequence>
<keyword evidence="7 9" id="KW-0547">Nucleotide-binding</keyword>
<feature type="domain" description="Survival protein SurE-like phosphatase/nucleotidase" evidence="10">
    <location>
        <begin position="3"/>
        <end position="185"/>
    </location>
</feature>
<evidence type="ECO:0000256" key="1">
    <source>
        <dbReference type="ARBA" id="ARBA00000815"/>
    </source>
</evidence>
<dbReference type="EC" id="3.1.3.5" evidence="9"/>
<comment type="similarity">
    <text evidence="4 9">Belongs to the SurE nucleotidase family.</text>
</comment>
<evidence type="ECO:0000256" key="6">
    <source>
        <dbReference type="ARBA" id="ARBA00022723"/>
    </source>
</evidence>
<dbReference type="GO" id="GO:0008254">
    <property type="term" value="F:3'-nucleotidase activity"/>
    <property type="evidence" value="ECO:0007669"/>
    <property type="project" value="TreeGrafter"/>
</dbReference>
<proteinExistence type="inferred from homology"/>
<dbReference type="InterPro" id="IPR030048">
    <property type="entry name" value="SurE"/>
</dbReference>
<dbReference type="GO" id="GO:0000166">
    <property type="term" value="F:nucleotide binding"/>
    <property type="evidence" value="ECO:0007669"/>
    <property type="project" value="UniProtKB-KW"/>
</dbReference>
<dbReference type="PANTHER" id="PTHR30457">
    <property type="entry name" value="5'-NUCLEOTIDASE SURE"/>
    <property type="match status" value="1"/>
</dbReference>
<evidence type="ECO:0000256" key="8">
    <source>
        <dbReference type="ARBA" id="ARBA00022801"/>
    </source>
</evidence>
<feature type="binding site" evidence="9">
    <location>
        <position position="9"/>
    </location>
    <ligand>
        <name>a divalent metal cation</name>
        <dbReference type="ChEBI" id="CHEBI:60240"/>
    </ligand>
</feature>
<evidence type="ECO:0000256" key="4">
    <source>
        <dbReference type="ARBA" id="ARBA00011062"/>
    </source>
</evidence>
<name>A0A840I405_9PROT</name>
<dbReference type="GO" id="GO:0004309">
    <property type="term" value="F:exopolyphosphatase activity"/>
    <property type="evidence" value="ECO:0007669"/>
    <property type="project" value="TreeGrafter"/>
</dbReference>
<dbReference type="RefSeq" id="WP_183817243.1">
    <property type="nucleotide sequence ID" value="NZ_JACHOB010000002.1"/>
</dbReference>
<evidence type="ECO:0000313" key="12">
    <source>
        <dbReference type="Proteomes" id="UP000563524"/>
    </source>
</evidence>
<dbReference type="HAMAP" id="MF_00060">
    <property type="entry name" value="SurE"/>
    <property type="match status" value="1"/>
</dbReference>
<comment type="catalytic activity">
    <reaction evidence="1 9">
        <text>a ribonucleoside 5'-phosphate + H2O = a ribonucleoside + phosphate</text>
        <dbReference type="Rhea" id="RHEA:12484"/>
        <dbReference type="ChEBI" id="CHEBI:15377"/>
        <dbReference type="ChEBI" id="CHEBI:18254"/>
        <dbReference type="ChEBI" id="CHEBI:43474"/>
        <dbReference type="ChEBI" id="CHEBI:58043"/>
        <dbReference type="EC" id="3.1.3.5"/>
    </reaction>
</comment>
<dbReference type="InterPro" id="IPR036523">
    <property type="entry name" value="SurE-like_sf"/>
</dbReference>
<keyword evidence="12" id="KW-1185">Reference proteome</keyword>
<protein>
    <recommendedName>
        <fullName evidence="9">5'-nucleotidase SurE</fullName>
        <ecNumber evidence="9">3.1.3.5</ecNumber>
    </recommendedName>
    <alternativeName>
        <fullName evidence="9">Nucleoside 5'-monophosphate phosphohydrolase</fullName>
    </alternativeName>
</protein>
<keyword evidence="5 9" id="KW-0963">Cytoplasm</keyword>
<gene>
    <name evidence="9" type="primary">surE</name>
    <name evidence="11" type="ORF">GGQ59_001579</name>
</gene>
<comment type="function">
    <text evidence="9">Nucleotidase that shows phosphatase activity on nucleoside 5'-monophosphates.</text>
</comment>
<dbReference type="Pfam" id="PF01975">
    <property type="entry name" value="SurE"/>
    <property type="match status" value="1"/>
</dbReference>
<dbReference type="NCBIfam" id="TIGR00087">
    <property type="entry name" value="surE"/>
    <property type="match status" value="1"/>
</dbReference>
<dbReference type="GO" id="GO:0046872">
    <property type="term" value="F:metal ion binding"/>
    <property type="evidence" value="ECO:0007669"/>
    <property type="project" value="UniProtKB-UniRule"/>
</dbReference>
<evidence type="ECO:0000256" key="5">
    <source>
        <dbReference type="ARBA" id="ARBA00022490"/>
    </source>
</evidence>
<keyword evidence="8 9" id="KW-0378">Hydrolase</keyword>
<evidence type="ECO:0000256" key="9">
    <source>
        <dbReference type="HAMAP-Rule" id="MF_00060"/>
    </source>
</evidence>
<organism evidence="11 12">
    <name type="scientific">Parvularcula dongshanensis</name>
    <dbReference type="NCBI Taxonomy" id="1173995"/>
    <lineage>
        <taxon>Bacteria</taxon>
        <taxon>Pseudomonadati</taxon>
        <taxon>Pseudomonadota</taxon>
        <taxon>Alphaproteobacteria</taxon>
        <taxon>Parvularculales</taxon>
        <taxon>Parvularculaceae</taxon>
        <taxon>Parvularcula</taxon>
    </lineage>
</organism>
<dbReference type="AlphaFoldDB" id="A0A840I405"/>
<dbReference type="Gene3D" id="3.40.1210.10">
    <property type="entry name" value="Survival protein SurE-like phosphatase/nucleotidase"/>
    <property type="match status" value="1"/>
</dbReference>
<dbReference type="EMBL" id="JACHOB010000002">
    <property type="protein sequence ID" value="MBB4659065.1"/>
    <property type="molecule type" value="Genomic_DNA"/>
</dbReference>
<dbReference type="GO" id="GO:0005737">
    <property type="term" value="C:cytoplasm"/>
    <property type="evidence" value="ECO:0007669"/>
    <property type="project" value="UniProtKB-SubCell"/>
</dbReference>
<dbReference type="SUPFAM" id="SSF64167">
    <property type="entry name" value="SurE-like"/>
    <property type="match status" value="1"/>
</dbReference>
<keyword evidence="6 9" id="KW-0479">Metal-binding</keyword>